<keyword evidence="1" id="KW-0812">Transmembrane</keyword>
<evidence type="ECO:0000313" key="2">
    <source>
        <dbReference type="EMBL" id="GAA0644261.1"/>
    </source>
</evidence>
<proteinExistence type="predicted"/>
<dbReference type="Proteomes" id="UP001500194">
    <property type="component" value="Unassembled WGS sequence"/>
</dbReference>
<keyword evidence="3" id="KW-1185">Reference proteome</keyword>
<dbReference type="PANTHER" id="PTHR37692">
    <property type="entry name" value="HYPOTHETICAL MEMBRANE SPANNING PROTEIN"/>
    <property type="match status" value="1"/>
</dbReference>
<feature type="transmembrane region" description="Helical" evidence="1">
    <location>
        <begin position="162"/>
        <end position="184"/>
    </location>
</feature>
<comment type="caution">
    <text evidence="2">The sequence shown here is derived from an EMBL/GenBank/DDBJ whole genome shotgun (WGS) entry which is preliminary data.</text>
</comment>
<evidence type="ECO:0000256" key="1">
    <source>
        <dbReference type="SAM" id="Phobius"/>
    </source>
</evidence>
<sequence length="185" mass="19742">MQSFVRRHTVGVAGVVSALALAVVVAAVRGVIPAGLLPTYEPLVSVIPSLNALISATAIATIALGWRAARNRDFTRHRALMGASTLLFAGFLALYLYRLVVHGTTEFGGPDAVYQFLYLPVLIVHMALAMVCVPLVVYALVLAGTHSVAELPGTPHARVGRVAASLWLVSFFLGIVVYLLLYVVY</sequence>
<accession>A0AAV3SYT4</accession>
<gene>
    <name evidence="2" type="ORF">GCM10009019_02700</name>
</gene>
<protein>
    <submittedName>
        <fullName evidence="2">DUF420 domain-containing protein</fullName>
    </submittedName>
</protein>
<dbReference type="EMBL" id="BAAADU010000002">
    <property type="protein sequence ID" value="GAA0644261.1"/>
    <property type="molecule type" value="Genomic_DNA"/>
</dbReference>
<feature type="transmembrane region" description="Helical" evidence="1">
    <location>
        <begin position="42"/>
        <end position="66"/>
    </location>
</feature>
<dbReference type="InterPro" id="IPR007352">
    <property type="entry name" value="DUF420"/>
</dbReference>
<dbReference type="AlphaFoldDB" id="A0AAV3SYT4"/>
<reference evidence="2 3" key="1">
    <citation type="journal article" date="2019" name="Int. J. Syst. Evol. Microbiol.">
        <title>The Global Catalogue of Microorganisms (GCM) 10K type strain sequencing project: providing services to taxonomists for standard genome sequencing and annotation.</title>
        <authorList>
            <consortium name="The Broad Institute Genomics Platform"/>
            <consortium name="The Broad Institute Genome Sequencing Center for Infectious Disease"/>
            <person name="Wu L."/>
            <person name="Ma J."/>
        </authorList>
    </citation>
    <scope>NUCLEOTIDE SEQUENCE [LARGE SCALE GENOMIC DNA]</scope>
    <source>
        <strain evidence="2 3">JCM 16327</strain>
    </source>
</reference>
<keyword evidence="1" id="KW-0472">Membrane</keyword>
<name>A0AAV3SYT4_9EURY</name>
<organism evidence="2 3">
    <name type="scientific">Salarchaeum japonicum</name>
    <dbReference type="NCBI Taxonomy" id="555573"/>
    <lineage>
        <taxon>Archaea</taxon>
        <taxon>Methanobacteriati</taxon>
        <taxon>Methanobacteriota</taxon>
        <taxon>Stenosarchaea group</taxon>
        <taxon>Halobacteria</taxon>
        <taxon>Halobacteriales</taxon>
        <taxon>Halobacteriaceae</taxon>
    </lineage>
</organism>
<evidence type="ECO:0000313" key="3">
    <source>
        <dbReference type="Proteomes" id="UP001500194"/>
    </source>
</evidence>
<dbReference type="PANTHER" id="PTHR37692:SF1">
    <property type="entry name" value="DUF420 DOMAIN-CONTAINING PROTEIN"/>
    <property type="match status" value="1"/>
</dbReference>
<keyword evidence="1" id="KW-1133">Transmembrane helix</keyword>
<feature type="transmembrane region" description="Helical" evidence="1">
    <location>
        <begin position="78"/>
        <end position="97"/>
    </location>
</feature>
<feature type="transmembrane region" description="Helical" evidence="1">
    <location>
        <begin position="117"/>
        <end position="141"/>
    </location>
</feature>
<dbReference type="Pfam" id="PF04238">
    <property type="entry name" value="DUF420"/>
    <property type="match status" value="1"/>
</dbReference>
<dbReference type="RefSeq" id="WP_227262008.1">
    <property type="nucleotide sequence ID" value="NZ_BAAADU010000002.1"/>
</dbReference>
<dbReference type="GeneID" id="68572617"/>